<keyword evidence="8" id="KW-0614">Plasmid</keyword>
<dbReference type="InterPro" id="IPR010305">
    <property type="entry name" value="YgdI/YgdR-like"/>
</dbReference>
<keyword evidence="6" id="KW-1133">Transmembrane helix</keyword>
<keyword evidence="1" id="KW-1003">Cell membrane</keyword>
<dbReference type="NCBIfam" id="NF033216">
    <property type="entry name" value="lipo_YgdI_YgdR"/>
    <property type="match status" value="1"/>
</dbReference>
<evidence type="ECO:0000256" key="5">
    <source>
        <dbReference type="ARBA" id="ARBA00023288"/>
    </source>
</evidence>
<dbReference type="InterPro" id="IPR010920">
    <property type="entry name" value="LSM_dom_sf"/>
</dbReference>
<organism evidence="8 9">
    <name type="scientific">Pantoea vagans</name>
    <dbReference type="NCBI Taxonomy" id="470934"/>
    <lineage>
        <taxon>Bacteria</taxon>
        <taxon>Pseudomonadati</taxon>
        <taxon>Pseudomonadota</taxon>
        <taxon>Gammaproteobacteria</taxon>
        <taxon>Enterobacterales</taxon>
        <taxon>Erwiniaceae</taxon>
        <taxon>Pantoea</taxon>
    </lineage>
</organism>
<proteinExistence type="predicted"/>
<dbReference type="Gene3D" id="2.30.30.100">
    <property type="match status" value="1"/>
</dbReference>
<keyword evidence="3 6" id="KW-0472">Membrane</keyword>
<keyword evidence="4" id="KW-0564">Palmitate</keyword>
<keyword evidence="5 8" id="KW-0449">Lipoprotein</keyword>
<dbReference type="AlphaFoldDB" id="A0AAN1TXR6"/>
<dbReference type="PANTHER" id="PTHR37011">
    <property type="entry name" value="POT FAMILY PEPTIDE TRANSPORT PROTEIN-RELATED"/>
    <property type="match status" value="1"/>
</dbReference>
<evidence type="ECO:0000256" key="6">
    <source>
        <dbReference type="SAM" id="Phobius"/>
    </source>
</evidence>
<evidence type="ECO:0000256" key="2">
    <source>
        <dbReference type="ARBA" id="ARBA00022729"/>
    </source>
</evidence>
<dbReference type="Pfam" id="PF06004">
    <property type="entry name" value="DUF903"/>
    <property type="match status" value="1"/>
</dbReference>
<dbReference type="PROSITE" id="PS51257">
    <property type="entry name" value="PROKAR_LIPOPROTEIN"/>
    <property type="match status" value="1"/>
</dbReference>
<feature type="transmembrane region" description="Helical" evidence="6">
    <location>
        <begin position="12"/>
        <end position="32"/>
    </location>
</feature>
<evidence type="ECO:0000256" key="1">
    <source>
        <dbReference type="ARBA" id="ARBA00022475"/>
    </source>
</evidence>
<dbReference type="InterPro" id="IPR047807">
    <property type="entry name" value="YgdI/YgdR-like_SH3-like"/>
</dbReference>
<evidence type="ECO:0000259" key="7">
    <source>
        <dbReference type="Pfam" id="PF06004"/>
    </source>
</evidence>
<dbReference type="RefSeq" id="WP_081917246.1">
    <property type="nucleotide sequence ID" value="NZ_CP028351.1"/>
</dbReference>
<geneLocation type="plasmid" evidence="9">
    <name>ppv989-167</name>
</geneLocation>
<protein>
    <submittedName>
        <fullName evidence="8">YgdI/YgdR family lipoprotein</fullName>
    </submittedName>
</protein>
<reference evidence="8 9" key="1">
    <citation type="journal article" date="2018" name="Int J Genomics">
        <title>Comparative Genomics Analysis of Plasmid pPV989-94 from a Clinical Isolate of Pantoea vagans PV989.</title>
        <authorList>
            <person name="Xu L."/>
            <person name="Yin M."/>
            <person name="Zhu T."/>
            <person name="Lu J."/>
            <person name="Bao Q."/>
        </authorList>
    </citation>
    <scope>NUCLEOTIDE SEQUENCE [LARGE SCALE GENOMIC DNA]</scope>
    <source>
        <strain evidence="8 9">PV989</strain>
    </source>
</reference>
<gene>
    <name evidence="8" type="ORF">C9381_21595</name>
</gene>
<evidence type="ECO:0000256" key="4">
    <source>
        <dbReference type="ARBA" id="ARBA00023139"/>
    </source>
</evidence>
<dbReference type="Proteomes" id="UP000241538">
    <property type="component" value="Plasmid pPV989-167"/>
</dbReference>
<sequence length="78" mass="8697">MTSFKHGRKFANAFVMMAAVMSISACSGNYIISTNDGHMITTQGKPVRDKETGMLSYKDADGNIHQLQQRDVKEMVQK</sequence>
<dbReference type="EMBL" id="CP028351">
    <property type="protein sequence ID" value="AVV39830.1"/>
    <property type="molecule type" value="Genomic_DNA"/>
</dbReference>
<dbReference type="SUPFAM" id="SSF50182">
    <property type="entry name" value="Sm-like ribonucleoproteins"/>
    <property type="match status" value="1"/>
</dbReference>
<feature type="domain" description="Lipoprotein YgdI/YgdR-like SH3-like" evidence="7">
    <location>
        <begin position="29"/>
        <end position="76"/>
    </location>
</feature>
<evidence type="ECO:0000256" key="3">
    <source>
        <dbReference type="ARBA" id="ARBA00023136"/>
    </source>
</evidence>
<evidence type="ECO:0000313" key="9">
    <source>
        <dbReference type="Proteomes" id="UP000241538"/>
    </source>
</evidence>
<dbReference type="PANTHER" id="PTHR37011:SF1">
    <property type="entry name" value="POT FAMILY PEPTIDE TRANSPORT PROTEIN"/>
    <property type="match status" value="1"/>
</dbReference>
<keyword evidence="6" id="KW-0812">Transmembrane</keyword>
<name>A0AAN1TXR6_9GAMM</name>
<keyword evidence="2" id="KW-0732">Signal</keyword>
<accession>A0AAN1TXR6</accession>
<evidence type="ECO:0000313" key="8">
    <source>
        <dbReference type="EMBL" id="AVV39830.1"/>
    </source>
</evidence>